<dbReference type="EMBL" id="CM042037">
    <property type="protein sequence ID" value="KAI3741884.1"/>
    <property type="molecule type" value="Genomic_DNA"/>
</dbReference>
<evidence type="ECO:0000313" key="1">
    <source>
        <dbReference type="EMBL" id="KAI3741884.1"/>
    </source>
</evidence>
<name>A0ACB9D5M3_9ASTR</name>
<reference evidence="2" key="1">
    <citation type="journal article" date="2022" name="Mol. Ecol. Resour.">
        <title>The genomes of chicory, endive, great burdock and yacon provide insights into Asteraceae palaeo-polyploidization history and plant inulin production.</title>
        <authorList>
            <person name="Fan W."/>
            <person name="Wang S."/>
            <person name="Wang H."/>
            <person name="Wang A."/>
            <person name="Jiang F."/>
            <person name="Liu H."/>
            <person name="Zhao H."/>
            <person name="Xu D."/>
            <person name="Zhang Y."/>
        </authorList>
    </citation>
    <scope>NUCLEOTIDE SEQUENCE [LARGE SCALE GENOMIC DNA]</scope>
    <source>
        <strain evidence="2">cv. Yunnan</strain>
    </source>
</reference>
<accession>A0ACB9D5M3</accession>
<keyword evidence="2" id="KW-1185">Reference proteome</keyword>
<gene>
    <name evidence="1" type="ORF">L1987_59562</name>
</gene>
<evidence type="ECO:0000313" key="2">
    <source>
        <dbReference type="Proteomes" id="UP001056120"/>
    </source>
</evidence>
<protein>
    <submittedName>
        <fullName evidence="1">Uncharacterized protein</fullName>
    </submittedName>
</protein>
<dbReference type="Proteomes" id="UP001056120">
    <property type="component" value="Linkage Group LG20"/>
</dbReference>
<organism evidence="1 2">
    <name type="scientific">Smallanthus sonchifolius</name>
    <dbReference type="NCBI Taxonomy" id="185202"/>
    <lineage>
        <taxon>Eukaryota</taxon>
        <taxon>Viridiplantae</taxon>
        <taxon>Streptophyta</taxon>
        <taxon>Embryophyta</taxon>
        <taxon>Tracheophyta</taxon>
        <taxon>Spermatophyta</taxon>
        <taxon>Magnoliopsida</taxon>
        <taxon>eudicotyledons</taxon>
        <taxon>Gunneridae</taxon>
        <taxon>Pentapetalae</taxon>
        <taxon>asterids</taxon>
        <taxon>campanulids</taxon>
        <taxon>Asterales</taxon>
        <taxon>Asteraceae</taxon>
        <taxon>Asteroideae</taxon>
        <taxon>Heliantheae alliance</taxon>
        <taxon>Millerieae</taxon>
        <taxon>Smallanthus</taxon>
    </lineage>
</organism>
<reference evidence="1 2" key="2">
    <citation type="journal article" date="2022" name="Mol. Ecol. Resour.">
        <title>The genomes of chicory, endive, great burdock and yacon provide insights into Asteraceae paleo-polyploidization history and plant inulin production.</title>
        <authorList>
            <person name="Fan W."/>
            <person name="Wang S."/>
            <person name="Wang H."/>
            <person name="Wang A."/>
            <person name="Jiang F."/>
            <person name="Liu H."/>
            <person name="Zhao H."/>
            <person name="Xu D."/>
            <person name="Zhang Y."/>
        </authorList>
    </citation>
    <scope>NUCLEOTIDE SEQUENCE [LARGE SCALE GENOMIC DNA]</scope>
    <source>
        <strain evidence="2">cv. Yunnan</strain>
        <tissue evidence="1">Leaves</tissue>
    </source>
</reference>
<proteinExistence type="predicted"/>
<sequence>MHNLVHSCCRFEDMPTISQFITAITDFWGGFFIISGSTFFGGFLYAAVMSKLLPLSNSALIFAIQNDRVMRVANVWVIFSLIQ</sequence>
<comment type="caution">
    <text evidence="1">The sequence shown here is derived from an EMBL/GenBank/DDBJ whole genome shotgun (WGS) entry which is preliminary data.</text>
</comment>